<keyword evidence="1" id="KW-0812">Transmembrane</keyword>
<evidence type="ECO:0000313" key="2">
    <source>
        <dbReference type="EMBL" id="CAD8413716.1"/>
    </source>
</evidence>
<proteinExistence type="predicted"/>
<protein>
    <submittedName>
        <fullName evidence="2">Uncharacterized protein</fullName>
    </submittedName>
</protein>
<evidence type="ECO:0000256" key="1">
    <source>
        <dbReference type="SAM" id="Phobius"/>
    </source>
</evidence>
<organism evidence="2">
    <name type="scientific">Proboscia inermis</name>
    <dbReference type="NCBI Taxonomy" id="420281"/>
    <lineage>
        <taxon>Eukaryota</taxon>
        <taxon>Sar</taxon>
        <taxon>Stramenopiles</taxon>
        <taxon>Ochrophyta</taxon>
        <taxon>Bacillariophyta</taxon>
        <taxon>Coscinodiscophyceae</taxon>
        <taxon>Rhizosoleniophycidae</taxon>
        <taxon>Rhizosoleniales</taxon>
        <taxon>Rhizosoleniaceae</taxon>
        <taxon>Proboscia</taxon>
    </lineage>
</organism>
<feature type="transmembrane region" description="Helical" evidence="1">
    <location>
        <begin position="117"/>
        <end position="140"/>
    </location>
</feature>
<dbReference type="EMBL" id="HBEL01021044">
    <property type="protein sequence ID" value="CAD8413716.1"/>
    <property type="molecule type" value="Transcribed_RNA"/>
</dbReference>
<reference evidence="2" key="1">
    <citation type="submission" date="2021-01" db="EMBL/GenBank/DDBJ databases">
        <authorList>
            <person name="Corre E."/>
            <person name="Pelletier E."/>
            <person name="Niang G."/>
            <person name="Scheremetjew M."/>
            <person name="Finn R."/>
            <person name="Kale V."/>
            <person name="Holt S."/>
            <person name="Cochrane G."/>
            <person name="Meng A."/>
            <person name="Brown T."/>
            <person name="Cohen L."/>
        </authorList>
    </citation>
    <scope>NUCLEOTIDE SEQUENCE</scope>
    <source>
        <strain evidence="2">CCAP1064/1</strain>
    </source>
</reference>
<keyword evidence="1" id="KW-1133">Transmembrane helix</keyword>
<feature type="transmembrane region" description="Helical" evidence="1">
    <location>
        <begin position="21"/>
        <end position="41"/>
    </location>
</feature>
<feature type="transmembrane region" description="Helical" evidence="1">
    <location>
        <begin position="152"/>
        <end position="175"/>
    </location>
</feature>
<accession>A0A7S0C773</accession>
<keyword evidence="1" id="KW-0472">Membrane</keyword>
<gene>
    <name evidence="2" type="ORF">PINE0816_LOCUS9849</name>
</gene>
<name>A0A7S0C773_9STRA</name>
<sequence>MFSLSARPKYLQIGTMRVIKNFFGIAILFFSLLIFTCNAFTTKPYVVSSHKKKNENNGARRVTSQNRTILNVSDSSLVPPKNILRIFRKIGLRQGIISQIDDLYQNKKSPNFGVDTHMTICSAAFFGRGGFFLLLSTILVRAVRSIARVRSYFFFAICIVFVSICFSRLTCRTFFPLLRREL</sequence>
<dbReference type="AlphaFoldDB" id="A0A7S0C773"/>